<dbReference type="EMBL" id="VTFX01000006">
    <property type="protein sequence ID" value="KAD3456022.1"/>
    <property type="molecule type" value="Genomic_DNA"/>
</dbReference>
<evidence type="ECO:0000256" key="2">
    <source>
        <dbReference type="ARBA" id="ARBA00022559"/>
    </source>
</evidence>
<evidence type="ECO:0000256" key="3">
    <source>
        <dbReference type="ARBA" id="ARBA00023002"/>
    </source>
</evidence>
<dbReference type="InterPro" id="IPR029759">
    <property type="entry name" value="GPX_AS"/>
</dbReference>
<accession>A0A5N6ME19</accession>
<dbReference type="PRINTS" id="PR01011">
    <property type="entry name" value="GLUTPROXDASE"/>
</dbReference>
<dbReference type="CDD" id="cd00340">
    <property type="entry name" value="GSH_Peroxidase"/>
    <property type="match status" value="1"/>
</dbReference>
<dbReference type="PROSITE" id="PS51355">
    <property type="entry name" value="GLUTATHIONE_PEROXID_3"/>
    <property type="match status" value="1"/>
</dbReference>
<proteinExistence type="inferred from homology"/>
<feature type="active site" evidence="4">
    <location>
        <position position="51"/>
    </location>
</feature>
<keyword evidence="7" id="KW-1185">Reference proteome</keyword>
<dbReference type="PROSITE" id="PS00460">
    <property type="entry name" value="GLUTATHIONE_PEROXID_1"/>
    <property type="match status" value="1"/>
</dbReference>
<dbReference type="FunFam" id="3.40.30.10:FF:000010">
    <property type="entry name" value="Glutathione peroxidase"/>
    <property type="match status" value="1"/>
</dbReference>
<evidence type="ECO:0000313" key="6">
    <source>
        <dbReference type="EMBL" id="KAD3456022.1"/>
    </source>
</evidence>
<evidence type="ECO:0000313" key="7">
    <source>
        <dbReference type="Proteomes" id="UP000326852"/>
    </source>
</evidence>
<dbReference type="Proteomes" id="UP000326852">
    <property type="component" value="Unassembled WGS sequence"/>
</dbReference>
<organism evidence="6 7">
    <name type="scientific">Arthrobacter yangruifuii</name>
    <dbReference type="NCBI Taxonomy" id="2606616"/>
    <lineage>
        <taxon>Bacteria</taxon>
        <taxon>Bacillati</taxon>
        <taxon>Actinomycetota</taxon>
        <taxon>Actinomycetes</taxon>
        <taxon>Micrococcales</taxon>
        <taxon>Micrococcaceae</taxon>
        <taxon>Arthrobacter</taxon>
    </lineage>
</organism>
<evidence type="ECO:0000256" key="1">
    <source>
        <dbReference type="ARBA" id="ARBA00006926"/>
    </source>
</evidence>
<dbReference type="Gene3D" id="3.40.30.10">
    <property type="entry name" value="Glutaredoxin"/>
    <property type="match status" value="1"/>
</dbReference>
<evidence type="ECO:0000256" key="4">
    <source>
        <dbReference type="PIRSR" id="PIRSR000303-1"/>
    </source>
</evidence>
<comment type="caution">
    <text evidence="6">The sequence shown here is derived from an EMBL/GenBank/DDBJ whole genome shotgun (WGS) entry which is preliminary data.</text>
</comment>
<protein>
    <recommendedName>
        <fullName evidence="5">Glutathione peroxidase</fullName>
    </recommendedName>
</protein>
<evidence type="ECO:0000256" key="5">
    <source>
        <dbReference type="RuleBase" id="RU000499"/>
    </source>
</evidence>
<reference evidence="6 7" key="1">
    <citation type="submission" date="2019-08" db="EMBL/GenBank/DDBJ databases">
        <title>Arthrobacter sp. nov., isolated from plateau pika and Tibetan wild ass.</title>
        <authorList>
            <person name="Ge Y."/>
        </authorList>
    </citation>
    <scope>NUCLEOTIDE SEQUENCE [LARGE SCALE GENOMIC DNA]</scope>
    <source>
        <strain evidence="6 7">785</strain>
    </source>
</reference>
<keyword evidence="3 5" id="KW-0560">Oxidoreductase</keyword>
<name>A0A5N6ME19_9MICC</name>
<keyword evidence="2 5" id="KW-0575">Peroxidase</keyword>
<dbReference type="Pfam" id="PF00255">
    <property type="entry name" value="GSHPx"/>
    <property type="match status" value="1"/>
</dbReference>
<dbReference type="GO" id="GO:0004601">
    <property type="term" value="F:peroxidase activity"/>
    <property type="evidence" value="ECO:0007669"/>
    <property type="project" value="UniProtKB-KW"/>
</dbReference>
<dbReference type="PANTHER" id="PTHR11592">
    <property type="entry name" value="GLUTATHIONE PEROXIDASE"/>
    <property type="match status" value="1"/>
</dbReference>
<comment type="similarity">
    <text evidence="1 5">Belongs to the glutathione peroxidase family.</text>
</comment>
<dbReference type="PANTHER" id="PTHR11592:SF78">
    <property type="entry name" value="GLUTATHIONE PEROXIDASE"/>
    <property type="match status" value="1"/>
</dbReference>
<dbReference type="GO" id="GO:0034599">
    <property type="term" value="P:cellular response to oxidative stress"/>
    <property type="evidence" value="ECO:0007669"/>
    <property type="project" value="TreeGrafter"/>
</dbReference>
<dbReference type="AlphaFoldDB" id="A0A5N6ME19"/>
<dbReference type="PIRSF" id="PIRSF000303">
    <property type="entry name" value="Glutathion_perox"/>
    <property type="match status" value="1"/>
</dbReference>
<sequence length="178" mass="19765">MQWRQVYRKGHSVENDNLYDIPLTMLDGTETTFGELFRGKAVLVVNVASRCGFTSQYEGLQALYETYEARNFSILGVPSNSFAGQEPGTNEEIAEFCSRNFGVTFPLTAKTDVNGPNRHPLYALLTRFHDGDLGDDIGWNFEKFLITDSGEIVGRFASAVAPGAPQMQESVEAVLRLE</sequence>
<dbReference type="InterPro" id="IPR000889">
    <property type="entry name" value="Glutathione_peroxidase"/>
</dbReference>
<gene>
    <name evidence="6" type="ORF">GD627_15045</name>
</gene>
<dbReference type="InterPro" id="IPR036249">
    <property type="entry name" value="Thioredoxin-like_sf"/>
</dbReference>
<dbReference type="SUPFAM" id="SSF52833">
    <property type="entry name" value="Thioredoxin-like"/>
    <property type="match status" value="1"/>
</dbReference>